<comment type="similarity">
    <text evidence="1">Belongs to the TolB family.</text>
</comment>
<sequence length="461" mass="50330">MEPPASGNRNGTTIDRREDPPLRRTHLPLAAWLQLSLVLVLVVPLLPLFARGIEPTAAAASSPSSPRVEEPEAAFVRDGNLWRADGSKEKLLARGPNARNPRWSADGRWIAFAKGEPGGEELWLIGKEGGEEKRISASGGSNFQWSPAGSRLAYQEETRLRWLTVAADSVQVAGSNTAGAIDGVGNYGWLPDGSGFIVSSVPAHLEDEWAPIRISTVTLAHPDRLRPLYAIPSATGSDFAVGTGRFKWSSDGRWVAFQAVPTASMSADSNSLCVLSADGGTFRRVGRMVRNEAWFGWAPGHAALAFIAGEGRESTSNKRLTIVHVPSFQSSVYTPDGYADRDFSWEGDDRIVVSRSVESEWTADPAKRPFPFLARVGLRDRRQSVLTPRASSYGDYDPVAIPAIPAMPSGRLAWVRSDRKSDSRVLLGNGDARRSSVWIPKLDMAPAFYEQFYWSSVLDIR</sequence>
<keyword evidence="4" id="KW-1185">Reference proteome</keyword>
<dbReference type="InterPro" id="IPR011042">
    <property type="entry name" value="6-blade_b-propeller_TolB-like"/>
</dbReference>
<accession>A0A4S4BQN8</accession>
<protein>
    <recommendedName>
        <fullName evidence="5">Translocation protein TolB</fullName>
    </recommendedName>
</protein>
<name>A0A4S4BQN8_9BACL</name>
<dbReference type="SUPFAM" id="SSF82171">
    <property type="entry name" value="DPP6 N-terminal domain-like"/>
    <property type="match status" value="1"/>
</dbReference>
<comment type="caution">
    <text evidence="3">The sequence shown here is derived from an EMBL/GenBank/DDBJ whole genome shotgun (WGS) entry which is preliminary data.</text>
</comment>
<feature type="region of interest" description="Disordered" evidence="2">
    <location>
        <begin position="1"/>
        <end position="20"/>
    </location>
</feature>
<reference evidence="3 4" key="1">
    <citation type="submission" date="2019-04" db="EMBL/GenBank/DDBJ databases">
        <title>Cohnella sp. nov. isolated from preserved vegetables.</title>
        <authorList>
            <person name="Lin S.-Y."/>
            <person name="Hung M.-H."/>
            <person name="Young C.-C."/>
        </authorList>
    </citation>
    <scope>NUCLEOTIDE SEQUENCE [LARGE SCALE GENOMIC DNA]</scope>
    <source>
        <strain evidence="3 4">CC-MHH1044</strain>
    </source>
</reference>
<evidence type="ECO:0008006" key="5">
    <source>
        <dbReference type="Google" id="ProtNLM"/>
    </source>
</evidence>
<dbReference type="OrthoDB" id="9774911at2"/>
<dbReference type="EMBL" id="SSOB01000036">
    <property type="protein sequence ID" value="THF74928.1"/>
    <property type="molecule type" value="Genomic_DNA"/>
</dbReference>
<gene>
    <name evidence="3" type="ORF">E6C55_23560</name>
</gene>
<dbReference type="AlphaFoldDB" id="A0A4S4BQN8"/>
<dbReference type="InterPro" id="IPR011659">
    <property type="entry name" value="WD40"/>
</dbReference>
<dbReference type="PANTHER" id="PTHR36842">
    <property type="entry name" value="PROTEIN TOLB HOMOLOG"/>
    <property type="match status" value="1"/>
</dbReference>
<evidence type="ECO:0000256" key="1">
    <source>
        <dbReference type="ARBA" id="ARBA00009820"/>
    </source>
</evidence>
<dbReference type="Pfam" id="PF07676">
    <property type="entry name" value="PD40"/>
    <property type="match status" value="1"/>
</dbReference>
<dbReference type="PANTHER" id="PTHR36842:SF1">
    <property type="entry name" value="PROTEIN TOLB"/>
    <property type="match status" value="1"/>
</dbReference>
<dbReference type="Gene3D" id="2.120.10.30">
    <property type="entry name" value="TolB, C-terminal domain"/>
    <property type="match status" value="2"/>
</dbReference>
<evidence type="ECO:0000256" key="2">
    <source>
        <dbReference type="SAM" id="MobiDB-lite"/>
    </source>
</evidence>
<organism evidence="3 4">
    <name type="scientific">Cohnella fermenti</name>
    <dbReference type="NCBI Taxonomy" id="2565925"/>
    <lineage>
        <taxon>Bacteria</taxon>
        <taxon>Bacillati</taxon>
        <taxon>Bacillota</taxon>
        <taxon>Bacilli</taxon>
        <taxon>Bacillales</taxon>
        <taxon>Paenibacillaceae</taxon>
        <taxon>Cohnella</taxon>
    </lineage>
</organism>
<evidence type="ECO:0000313" key="3">
    <source>
        <dbReference type="EMBL" id="THF74928.1"/>
    </source>
</evidence>
<proteinExistence type="inferred from homology"/>
<evidence type="ECO:0000313" key="4">
    <source>
        <dbReference type="Proteomes" id="UP000310636"/>
    </source>
</evidence>
<dbReference type="Proteomes" id="UP000310636">
    <property type="component" value="Unassembled WGS sequence"/>
</dbReference>